<dbReference type="GO" id="GO:0046452">
    <property type="term" value="P:dihydrofolate metabolic process"/>
    <property type="evidence" value="ECO:0007669"/>
    <property type="project" value="TreeGrafter"/>
</dbReference>
<keyword evidence="6 8" id="KW-0560">Oxidoreductase</keyword>
<protein>
    <recommendedName>
        <fullName evidence="3 8">Dihydrofolate reductase</fullName>
        <ecNumber evidence="3 8">1.5.1.3</ecNumber>
    </recommendedName>
</protein>
<dbReference type="GO" id="GO:0006730">
    <property type="term" value="P:one-carbon metabolic process"/>
    <property type="evidence" value="ECO:0007669"/>
    <property type="project" value="UniProtKB-KW"/>
</dbReference>
<reference evidence="10 11" key="1">
    <citation type="submission" date="2016-07" db="EMBL/GenBank/DDBJ databases">
        <authorList>
            <person name="Lefevre C.T."/>
        </authorList>
    </citation>
    <scope>NUCLEOTIDE SEQUENCE [LARGE SCALE GENOMIC DNA]</scope>
    <source>
        <strain evidence="10">PR1</strain>
    </source>
</reference>
<gene>
    <name evidence="10" type="primary">dhfrIII</name>
    <name evidence="10" type="ORF">MTBPR1_50202</name>
</gene>
<dbReference type="RefSeq" id="WP_069189468.1">
    <property type="nucleotide sequence ID" value="NZ_FLYE01000044.1"/>
</dbReference>
<dbReference type="OrthoDB" id="9804315at2"/>
<dbReference type="PANTHER" id="PTHR48069">
    <property type="entry name" value="DIHYDROFOLATE REDUCTASE"/>
    <property type="match status" value="1"/>
</dbReference>
<comment type="similarity">
    <text evidence="2 8">Belongs to the dihydrofolate reductase family.</text>
</comment>
<dbReference type="PIRSF" id="PIRSF000194">
    <property type="entry name" value="DHFR"/>
    <property type="match status" value="1"/>
</dbReference>
<dbReference type="UniPathway" id="UPA00077">
    <property type="reaction ID" value="UER00158"/>
</dbReference>
<dbReference type="EMBL" id="FLYE01000044">
    <property type="protein sequence ID" value="SCA57446.1"/>
    <property type="molecule type" value="Genomic_DNA"/>
</dbReference>
<dbReference type="PRINTS" id="PR00070">
    <property type="entry name" value="DHFR"/>
</dbReference>
<dbReference type="GO" id="GO:0046654">
    <property type="term" value="P:tetrahydrofolate biosynthetic process"/>
    <property type="evidence" value="ECO:0007669"/>
    <property type="project" value="UniProtKB-UniPathway"/>
</dbReference>
<keyword evidence="5 8" id="KW-0521">NADP</keyword>
<feature type="domain" description="DHFR" evidence="9">
    <location>
        <begin position="2"/>
        <end position="162"/>
    </location>
</feature>
<dbReference type="CDD" id="cd00209">
    <property type="entry name" value="DHFR"/>
    <property type="match status" value="1"/>
</dbReference>
<evidence type="ECO:0000256" key="1">
    <source>
        <dbReference type="ARBA" id="ARBA00004903"/>
    </source>
</evidence>
<dbReference type="PANTHER" id="PTHR48069:SF3">
    <property type="entry name" value="DIHYDROFOLATE REDUCTASE"/>
    <property type="match status" value="1"/>
</dbReference>
<dbReference type="GO" id="GO:0004146">
    <property type="term" value="F:dihydrofolate reductase activity"/>
    <property type="evidence" value="ECO:0007669"/>
    <property type="project" value="UniProtKB-EC"/>
</dbReference>
<proteinExistence type="inferred from homology"/>
<dbReference type="Pfam" id="PF00186">
    <property type="entry name" value="DHFR_1"/>
    <property type="match status" value="1"/>
</dbReference>
<dbReference type="InterPro" id="IPR012259">
    <property type="entry name" value="DHFR"/>
</dbReference>
<dbReference type="AlphaFoldDB" id="A0A1C3RJK1"/>
<evidence type="ECO:0000256" key="3">
    <source>
        <dbReference type="ARBA" id="ARBA00012856"/>
    </source>
</evidence>
<evidence type="ECO:0000256" key="5">
    <source>
        <dbReference type="ARBA" id="ARBA00022857"/>
    </source>
</evidence>
<evidence type="ECO:0000256" key="4">
    <source>
        <dbReference type="ARBA" id="ARBA00022563"/>
    </source>
</evidence>
<comment type="catalytic activity">
    <reaction evidence="8">
        <text>(6S)-5,6,7,8-tetrahydrofolate + NADP(+) = 7,8-dihydrofolate + NADPH + H(+)</text>
        <dbReference type="Rhea" id="RHEA:15009"/>
        <dbReference type="ChEBI" id="CHEBI:15378"/>
        <dbReference type="ChEBI" id="CHEBI:57451"/>
        <dbReference type="ChEBI" id="CHEBI:57453"/>
        <dbReference type="ChEBI" id="CHEBI:57783"/>
        <dbReference type="ChEBI" id="CHEBI:58349"/>
        <dbReference type="EC" id="1.5.1.3"/>
    </reaction>
</comment>
<dbReference type="SUPFAM" id="SSF53597">
    <property type="entry name" value="Dihydrofolate reductase-like"/>
    <property type="match status" value="1"/>
</dbReference>
<dbReference type="FunFam" id="3.40.430.10:FF:000001">
    <property type="entry name" value="Dihydrofolate reductase"/>
    <property type="match status" value="1"/>
</dbReference>
<evidence type="ECO:0000313" key="10">
    <source>
        <dbReference type="EMBL" id="SCA57446.1"/>
    </source>
</evidence>
<comment type="pathway">
    <text evidence="1 8">Cofactor biosynthesis; tetrahydrofolate biosynthesis; 5,6,7,8-tetrahydrofolate from 7,8-dihydrofolate: step 1/1.</text>
</comment>
<dbReference type="Gene3D" id="3.40.430.10">
    <property type="entry name" value="Dihydrofolate Reductase, subunit A"/>
    <property type="match status" value="1"/>
</dbReference>
<sequence>MLISMIVAVAENGAIGKGNKMLWHIPEDFKYFKATTMGKPIIMGRKTYESIGRPLPGRLNVVITRDKSWFAQGVSTVNSLRGALNLASDNASEEIFIVGGSTIYEQSMQYAERIHITEVHDTYEADAFFPKLDDAVWKEVSREDHQGDGEKKPDYSFVVYERITP</sequence>
<dbReference type="GO" id="GO:0070401">
    <property type="term" value="F:NADP+ binding"/>
    <property type="evidence" value="ECO:0007669"/>
    <property type="project" value="UniProtKB-ARBA"/>
</dbReference>
<evidence type="ECO:0000313" key="11">
    <source>
        <dbReference type="Proteomes" id="UP000231658"/>
    </source>
</evidence>
<evidence type="ECO:0000259" key="9">
    <source>
        <dbReference type="PROSITE" id="PS51330"/>
    </source>
</evidence>
<comment type="function">
    <text evidence="7 8">Key enzyme in folate metabolism. Catalyzes an essential reaction for de novo glycine and purine synthesis, and for DNA precursor synthesis.</text>
</comment>
<evidence type="ECO:0000256" key="8">
    <source>
        <dbReference type="PIRNR" id="PIRNR000194"/>
    </source>
</evidence>
<dbReference type="GO" id="GO:0046655">
    <property type="term" value="P:folic acid metabolic process"/>
    <property type="evidence" value="ECO:0007669"/>
    <property type="project" value="TreeGrafter"/>
</dbReference>
<organism evidence="10 11">
    <name type="scientific">Candidatus Terasakiella magnetica</name>
    <dbReference type="NCBI Taxonomy" id="1867952"/>
    <lineage>
        <taxon>Bacteria</taxon>
        <taxon>Pseudomonadati</taxon>
        <taxon>Pseudomonadota</taxon>
        <taxon>Alphaproteobacteria</taxon>
        <taxon>Rhodospirillales</taxon>
        <taxon>Terasakiellaceae</taxon>
        <taxon>Terasakiella</taxon>
    </lineage>
</organism>
<dbReference type="Proteomes" id="UP000231658">
    <property type="component" value="Unassembled WGS sequence"/>
</dbReference>
<evidence type="ECO:0000256" key="6">
    <source>
        <dbReference type="ARBA" id="ARBA00023002"/>
    </source>
</evidence>
<keyword evidence="4 8" id="KW-0554">One-carbon metabolism</keyword>
<name>A0A1C3RJK1_9PROT</name>
<dbReference type="GO" id="GO:0005829">
    <property type="term" value="C:cytosol"/>
    <property type="evidence" value="ECO:0007669"/>
    <property type="project" value="TreeGrafter"/>
</dbReference>
<evidence type="ECO:0000256" key="7">
    <source>
        <dbReference type="ARBA" id="ARBA00025067"/>
    </source>
</evidence>
<dbReference type="STRING" id="1867952.MTBPR1_50202"/>
<accession>A0A1C3RJK1</accession>
<keyword evidence="11" id="KW-1185">Reference proteome</keyword>
<dbReference type="InterPro" id="IPR001796">
    <property type="entry name" value="DHFR_dom"/>
</dbReference>
<evidence type="ECO:0000256" key="2">
    <source>
        <dbReference type="ARBA" id="ARBA00009539"/>
    </source>
</evidence>
<dbReference type="EC" id="1.5.1.3" evidence="3 8"/>
<dbReference type="PROSITE" id="PS51330">
    <property type="entry name" value="DHFR_2"/>
    <property type="match status" value="1"/>
</dbReference>
<dbReference type="InterPro" id="IPR024072">
    <property type="entry name" value="DHFR-like_dom_sf"/>
</dbReference>